<keyword evidence="4" id="KW-0479">Metal-binding</keyword>
<evidence type="ECO:0000256" key="1">
    <source>
        <dbReference type="ARBA" id="ARBA00001971"/>
    </source>
</evidence>
<reference evidence="6 7" key="1">
    <citation type="submission" date="2024-02" db="EMBL/GenBank/DDBJ databases">
        <title>A draft genome for the cacao thread blight pathogen Marasmius crinis-equi.</title>
        <authorList>
            <person name="Cohen S.P."/>
            <person name="Baruah I.K."/>
            <person name="Amoako-Attah I."/>
            <person name="Bukari Y."/>
            <person name="Meinhardt L.W."/>
            <person name="Bailey B.A."/>
        </authorList>
    </citation>
    <scope>NUCLEOTIDE SEQUENCE [LARGE SCALE GENOMIC DNA]</scope>
    <source>
        <strain evidence="6 7">GH-76</strain>
    </source>
</reference>
<dbReference type="PANTHER" id="PTHR24305">
    <property type="entry name" value="CYTOCHROME P450"/>
    <property type="match status" value="1"/>
</dbReference>
<keyword evidence="5" id="KW-0472">Membrane</keyword>
<dbReference type="EMBL" id="JBAHYK010000216">
    <property type="protein sequence ID" value="KAL0576546.1"/>
    <property type="molecule type" value="Genomic_DNA"/>
</dbReference>
<dbReference type="InterPro" id="IPR050121">
    <property type="entry name" value="Cytochrome_P450_monoxygenase"/>
</dbReference>
<feature type="transmembrane region" description="Helical" evidence="5">
    <location>
        <begin position="63"/>
        <end position="83"/>
    </location>
</feature>
<dbReference type="InterPro" id="IPR036396">
    <property type="entry name" value="Cyt_P450_sf"/>
</dbReference>
<comment type="pathway">
    <text evidence="2">Secondary metabolite biosynthesis.</text>
</comment>
<protein>
    <submittedName>
        <fullName evidence="6">Uncharacterized protein</fullName>
    </submittedName>
</protein>
<keyword evidence="5" id="KW-0812">Transmembrane</keyword>
<feature type="transmembrane region" description="Helical" evidence="5">
    <location>
        <begin position="32"/>
        <end position="51"/>
    </location>
</feature>
<dbReference type="SUPFAM" id="SSF48264">
    <property type="entry name" value="Cytochrome P450"/>
    <property type="match status" value="1"/>
</dbReference>
<dbReference type="Gene3D" id="1.10.630.10">
    <property type="entry name" value="Cytochrome P450"/>
    <property type="match status" value="1"/>
</dbReference>
<comment type="caution">
    <text evidence="6">The sequence shown here is derived from an EMBL/GenBank/DDBJ whole genome shotgun (WGS) entry which is preliminary data.</text>
</comment>
<evidence type="ECO:0000256" key="5">
    <source>
        <dbReference type="SAM" id="Phobius"/>
    </source>
</evidence>
<name>A0ABR3FMD5_9AGAR</name>
<dbReference type="PANTHER" id="PTHR24305:SF210">
    <property type="entry name" value="CYTOCHROME P450 MONOOXYGENASE ASQL-RELATED"/>
    <property type="match status" value="1"/>
</dbReference>
<evidence type="ECO:0000256" key="2">
    <source>
        <dbReference type="ARBA" id="ARBA00005179"/>
    </source>
</evidence>
<evidence type="ECO:0000313" key="7">
    <source>
        <dbReference type="Proteomes" id="UP001465976"/>
    </source>
</evidence>
<keyword evidence="3" id="KW-0349">Heme</keyword>
<evidence type="ECO:0000256" key="3">
    <source>
        <dbReference type="ARBA" id="ARBA00022617"/>
    </source>
</evidence>
<evidence type="ECO:0000256" key="4">
    <source>
        <dbReference type="ARBA" id="ARBA00022723"/>
    </source>
</evidence>
<keyword evidence="5" id="KW-1133">Transmembrane helix</keyword>
<gene>
    <name evidence="6" type="ORF">V5O48_005438</name>
</gene>
<evidence type="ECO:0000313" key="6">
    <source>
        <dbReference type="EMBL" id="KAL0576546.1"/>
    </source>
</evidence>
<dbReference type="Proteomes" id="UP001465976">
    <property type="component" value="Unassembled WGS sequence"/>
</dbReference>
<keyword evidence="7" id="KW-1185">Reference proteome</keyword>
<keyword evidence="3" id="KW-0408">Iron</keyword>
<proteinExistence type="predicted"/>
<sequence>MYQFTLAPTAAALGVANHLYFKRYELLRTNVIHTALVLFFQPGLFALLQVLPSSTSKLSLSTILISYLLFFASLASSIVLYRISPLHPLANIPGPLIFKTTNLWRVYICWSGLQHHTLKALHDQYGSIVRTGPNEISIINGEAVKSILGSDGLPKGPAYLAGKVAGQPSALMDTKGEDRIRRRRIWSRGFTSEEMKEYQQIIARKAGQLGEALASRSEVDLFEWHNFFS</sequence>
<accession>A0ABR3FMD5</accession>
<comment type="cofactor">
    <cofactor evidence="1">
        <name>heme</name>
        <dbReference type="ChEBI" id="CHEBI:30413"/>
    </cofactor>
</comment>
<organism evidence="6 7">
    <name type="scientific">Marasmius crinis-equi</name>
    <dbReference type="NCBI Taxonomy" id="585013"/>
    <lineage>
        <taxon>Eukaryota</taxon>
        <taxon>Fungi</taxon>
        <taxon>Dikarya</taxon>
        <taxon>Basidiomycota</taxon>
        <taxon>Agaricomycotina</taxon>
        <taxon>Agaricomycetes</taxon>
        <taxon>Agaricomycetidae</taxon>
        <taxon>Agaricales</taxon>
        <taxon>Marasmiineae</taxon>
        <taxon>Marasmiaceae</taxon>
        <taxon>Marasmius</taxon>
    </lineage>
</organism>